<evidence type="ECO:0000313" key="1">
    <source>
        <dbReference type="EMBL" id="KRY80477.1"/>
    </source>
</evidence>
<dbReference type="EMBL" id="JYDT01000479">
    <property type="protein sequence ID" value="KRY80477.1"/>
    <property type="molecule type" value="Genomic_DNA"/>
</dbReference>
<sequence>MNLMTLSLQFPLKTLHHPGELDSRKCLRVVLKVSEIQMEQRQPRSIRMGEHYPFCKIVYPYLNSLSISNEDRLWRFYQAGNHRLQLY</sequence>
<protein>
    <submittedName>
        <fullName evidence="1">Uncharacterized protein</fullName>
    </submittedName>
</protein>
<dbReference type="EMBL" id="JYDT01000468">
    <property type="protein sequence ID" value="KRY80493.1"/>
    <property type="molecule type" value="Genomic_DNA"/>
</dbReference>
<evidence type="ECO:0000313" key="3">
    <source>
        <dbReference type="EMBL" id="KRY80548.1"/>
    </source>
</evidence>
<evidence type="ECO:0000313" key="4">
    <source>
        <dbReference type="Proteomes" id="UP000054995"/>
    </source>
</evidence>
<organism evidence="1 4">
    <name type="scientific">Trichinella pseudospiralis</name>
    <name type="common">Parasitic roundworm</name>
    <dbReference type="NCBI Taxonomy" id="6337"/>
    <lineage>
        <taxon>Eukaryota</taxon>
        <taxon>Metazoa</taxon>
        <taxon>Ecdysozoa</taxon>
        <taxon>Nematoda</taxon>
        <taxon>Enoplea</taxon>
        <taxon>Dorylaimia</taxon>
        <taxon>Trichinellida</taxon>
        <taxon>Trichinellidae</taxon>
        <taxon>Trichinella</taxon>
    </lineage>
</organism>
<comment type="caution">
    <text evidence="1">The sequence shown here is derived from an EMBL/GenBank/DDBJ whole genome shotgun (WGS) entry which is preliminary data.</text>
</comment>
<keyword evidence="4" id="KW-1185">Reference proteome</keyword>
<dbReference type="Proteomes" id="UP000054995">
    <property type="component" value="Unassembled WGS sequence"/>
</dbReference>
<evidence type="ECO:0000313" key="2">
    <source>
        <dbReference type="EMBL" id="KRY80493.1"/>
    </source>
</evidence>
<reference evidence="1 4" key="1">
    <citation type="submission" date="2015-01" db="EMBL/GenBank/DDBJ databases">
        <title>Evolution of Trichinella species and genotypes.</title>
        <authorList>
            <person name="Korhonen P.K."/>
            <person name="Edoardo P."/>
            <person name="Giuseppe L.R."/>
            <person name="Gasser R.B."/>
        </authorList>
    </citation>
    <scope>NUCLEOTIDE SEQUENCE [LARGE SCALE GENOMIC DNA]</scope>
    <source>
        <strain evidence="1">ISS470</strain>
    </source>
</reference>
<dbReference type="AlphaFoldDB" id="A0A0V1F2W3"/>
<dbReference type="EMBL" id="JYDT01000428">
    <property type="protein sequence ID" value="KRY80548.1"/>
    <property type="molecule type" value="Genomic_DNA"/>
</dbReference>
<gene>
    <name evidence="1" type="ORF">T4D_13276</name>
    <name evidence="2" type="ORF">T4D_676</name>
    <name evidence="3" type="ORF">T4D_7856</name>
</gene>
<proteinExistence type="predicted"/>
<accession>A0A0V1F2W3</accession>
<name>A0A0V1F2W3_TRIPS</name>